<comment type="caution">
    <text evidence="2">The sequence shown here is derived from an EMBL/GenBank/DDBJ whole genome shotgun (WGS) entry which is preliminary data.</text>
</comment>
<gene>
    <name evidence="2" type="ORF">FSARC_4984</name>
</gene>
<reference evidence="2" key="1">
    <citation type="journal article" date="2020" name="BMC Genomics">
        <title>Correction to: Identification and distribution of gene clusters required for synthesis of sphingolipid metabolism inhibitors in diverse species of the filamentous fungus Fusarium.</title>
        <authorList>
            <person name="Kim H.S."/>
            <person name="Lohmar J.M."/>
            <person name="Busman M."/>
            <person name="Brown D.W."/>
            <person name="Naumann T.A."/>
            <person name="Divon H.H."/>
            <person name="Lysoe E."/>
            <person name="Uhlig S."/>
            <person name="Proctor R.H."/>
        </authorList>
    </citation>
    <scope>NUCLEOTIDE SEQUENCE</scope>
    <source>
        <strain evidence="2">NRRL 20472</strain>
    </source>
</reference>
<organism evidence="2 3">
    <name type="scientific">Fusarium sarcochroum</name>
    <dbReference type="NCBI Taxonomy" id="1208366"/>
    <lineage>
        <taxon>Eukaryota</taxon>
        <taxon>Fungi</taxon>
        <taxon>Dikarya</taxon>
        <taxon>Ascomycota</taxon>
        <taxon>Pezizomycotina</taxon>
        <taxon>Sordariomycetes</taxon>
        <taxon>Hypocreomycetidae</taxon>
        <taxon>Hypocreales</taxon>
        <taxon>Nectriaceae</taxon>
        <taxon>Fusarium</taxon>
        <taxon>Fusarium lateritium species complex</taxon>
    </lineage>
</organism>
<protein>
    <submittedName>
        <fullName evidence="2">Uncharacterized protein</fullName>
    </submittedName>
</protein>
<evidence type="ECO:0000313" key="2">
    <source>
        <dbReference type="EMBL" id="KAF4967461.1"/>
    </source>
</evidence>
<reference evidence="2" key="2">
    <citation type="submission" date="2020-05" db="EMBL/GenBank/DDBJ databases">
        <authorList>
            <person name="Kim H.-S."/>
            <person name="Proctor R.H."/>
            <person name="Brown D.W."/>
        </authorList>
    </citation>
    <scope>NUCLEOTIDE SEQUENCE</scope>
    <source>
        <strain evidence="2">NRRL 20472</strain>
    </source>
</reference>
<dbReference type="OrthoDB" id="3363286at2759"/>
<evidence type="ECO:0000256" key="1">
    <source>
        <dbReference type="SAM" id="MobiDB-lite"/>
    </source>
</evidence>
<keyword evidence="3" id="KW-1185">Reference proteome</keyword>
<proteinExistence type="predicted"/>
<evidence type="ECO:0000313" key="3">
    <source>
        <dbReference type="Proteomes" id="UP000622797"/>
    </source>
</evidence>
<sequence>MNTYTKTCAGFSRNSRLAIDSQKRWVSYEKSALTQDVLLRQVESKLGQNARGQPIKVDPDSKTIETDSGSLPISPVMDPAWMKARRRQKKEPAGKISGQFRKKLSNNPYAQALITPLRWCKNTNKYLPRYFFQDFELVKHPDPEQQKEPWFAPGPLSFENVKPWSIPRTNEMTSEGRTDAAPRPLSVEEAESVLEENDSTLEDVIEERGNRRAPFTTYILGRKSTLDAVGNSGTKLYVVKLSSQRSGMLDRSTRGTGYRVWRPDLGDVVLKMLRREAVDVLIMRSAKSKQEKFVKPVTSWEEAKGVVGGGSILWFPKTPMGNTNSYATLDIEGANFGGKMAVHDMTYLLGEEEAERLRNESEILRDQEISVLRNWKSESMRSLHLLLWRLQGYLAESKVSS</sequence>
<dbReference type="EMBL" id="JABEXW010000235">
    <property type="protein sequence ID" value="KAF4967461.1"/>
    <property type="molecule type" value="Genomic_DNA"/>
</dbReference>
<name>A0A8H4U0D6_9HYPO</name>
<accession>A0A8H4U0D6</accession>
<feature type="region of interest" description="Disordered" evidence="1">
    <location>
        <begin position="50"/>
        <end position="70"/>
    </location>
</feature>
<dbReference type="Proteomes" id="UP000622797">
    <property type="component" value="Unassembled WGS sequence"/>
</dbReference>
<dbReference type="AlphaFoldDB" id="A0A8H4U0D6"/>